<dbReference type="InterPro" id="IPR003879">
    <property type="entry name" value="Butyrophylin_SPRY"/>
</dbReference>
<feature type="domain" description="B box-type" evidence="7">
    <location>
        <begin position="113"/>
        <end position="154"/>
    </location>
</feature>
<dbReference type="PANTHER" id="PTHR24103">
    <property type="entry name" value="E3 UBIQUITIN-PROTEIN LIGASE TRIM"/>
    <property type="match status" value="1"/>
</dbReference>
<dbReference type="Pfam" id="PF00622">
    <property type="entry name" value="SPRY"/>
    <property type="match status" value="1"/>
</dbReference>
<protein>
    <submittedName>
        <fullName evidence="10">E3 ubiquitin-protein ligase TRIM39-like</fullName>
    </submittedName>
    <submittedName>
        <fullName evidence="9">Zinc-binding protein A33-like protein</fullName>
    </submittedName>
</protein>
<dbReference type="Ensembl" id="ENSCMIT00000018409.1">
    <property type="protein sequence ID" value="ENSCMIP00000018066.1"/>
    <property type="gene ID" value="ENSCMIG00000008538.1"/>
</dbReference>
<dbReference type="InterPro" id="IPR001841">
    <property type="entry name" value="Znf_RING"/>
</dbReference>
<keyword evidence="2 4" id="KW-0863">Zinc-finger</keyword>
<dbReference type="GeneTree" id="ENSGT01030000234669"/>
<dbReference type="SUPFAM" id="SSF57850">
    <property type="entry name" value="RING/U-box"/>
    <property type="match status" value="1"/>
</dbReference>
<evidence type="ECO:0000259" key="6">
    <source>
        <dbReference type="PROSITE" id="PS50089"/>
    </source>
</evidence>
<keyword evidence="1" id="KW-0479">Metal-binding</keyword>
<dbReference type="AlphaFoldDB" id="V9KL17"/>
<dbReference type="GeneID" id="103190955"/>
<reference evidence="11" key="1">
    <citation type="journal article" date="2006" name="Science">
        <title>Ancient noncoding elements conserved in the human genome.</title>
        <authorList>
            <person name="Venkatesh B."/>
            <person name="Kirkness E.F."/>
            <person name="Loh Y.H."/>
            <person name="Halpern A.L."/>
            <person name="Lee A.P."/>
            <person name="Johnson J."/>
            <person name="Dandona N."/>
            <person name="Viswanathan L.D."/>
            <person name="Tay A."/>
            <person name="Venter J.C."/>
            <person name="Strausberg R.L."/>
            <person name="Brenner S."/>
        </authorList>
    </citation>
    <scope>NUCLEOTIDE SEQUENCE [LARGE SCALE GENOMIC DNA]</scope>
</reference>
<dbReference type="SMART" id="SM00184">
    <property type="entry name" value="RING"/>
    <property type="match status" value="1"/>
</dbReference>
<sequence length="501" mass="57475">MASNLECDLTCPICLDFYTDPVLTKCGHNFCRSCLLRCGEGELEEEDWDLQGAVVGEGQLDLEGEQDEEEPGGRIICCPQCRSEINLDDVYTNRQLVSVIQTLRNLYTSAQALRWTECKTHHEDLKLFCQDDWQPICLICALSQAHRQHKCVPINDAVAECKANLQEPLAFLEGKLKEYRSMQQLQGETITTYLNMTESLRAQVGEDLKAMHRFLDKQEEQLIQTLAEEEERVLRVMEENVALITRETENIKNIINDIQPWFNTHNPQHLLQDYHGLLARYNSVFTTYDLVLNEPECNFGEFTGPLQYKVWKRMLGIIESVPAVIFFDPTTANPHLDLTSAGSKIQFRRKPHQIPSTPARFTHLTGVLASVGMDSGRHYWEVGIEEGTTWSVGVVTEAANRKTVLLPNPQDGFWVVGHQRGKGFWAYTAKKISLNPDENLERIGVFLDYKAGRLSFYDAEDMSHIFTFKETFKETLRPYFHLNNTEKTGNQPSMELFRLRL</sequence>
<dbReference type="InterPro" id="IPR001870">
    <property type="entry name" value="B30.2/SPRY"/>
</dbReference>
<dbReference type="Gene3D" id="2.60.120.920">
    <property type="match status" value="1"/>
</dbReference>
<dbReference type="InterPro" id="IPR003877">
    <property type="entry name" value="SPRY_dom"/>
</dbReference>
<keyword evidence="5" id="KW-0175">Coiled coil</keyword>
<dbReference type="PROSITE" id="PS50089">
    <property type="entry name" value="ZF_RING_2"/>
    <property type="match status" value="1"/>
</dbReference>
<dbReference type="OrthoDB" id="128536at2759"/>
<reference evidence="11" key="2">
    <citation type="journal article" date="2007" name="PLoS Biol.">
        <title>Survey sequencing and comparative analysis of the elephant shark (Callorhinchus milii) genome.</title>
        <authorList>
            <person name="Venkatesh B."/>
            <person name="Kirkness E.F."/>
            <person name="Loh Y.H."/>
            <person name="Halpern A.L."/>
            <person name="Lee A.P."/>
            <person name="Johnson J."/>
            <person name="Dandona N."/>
            <person name="Viswanathan L.D."/>
            <person name="Tay A."/>
            <person name="Venter J.C."/>
            <person name="Strausberg R.L."/>
            <person name="Brenner S."/>
        </authorList>
    </citation>
    <scope>NUCLEOTIDE SEQUENCE [LARGE SCALE GENOMIC DNA]</scope>
</reference>
<dbReference type="FunFam" id="2.60.120.920:FF:000004">
    <property type="entry name" value="Butyrophilin subfamily 1 member A1"/>
    <property type="match status" value="1"/>
</dbReference>
<dbReference type="Gene3D" id="3.30.40.10">
    <property type="entry name" value="Zinc/RING finger domain, C3HC4 (zinc finger)"/>
    <property type="match status" value="1"/>
</dbReference>
<organism evidence="9">
    <name type="scientific">Callorhinchus milii</name>
    <name type="common">Ghost shark</name>
    <dbReference type="NCBI Taxonomy" id="7868"/>
    <lineage>
        <taxon>Eukaryota</taxon>
        <taxon>Metazoa</taxon>
        <taxon>Chordata</taxon>
        <taxon>Craniata</taxon>
        <taxon>Vertebrata</taxon>
        <taxon>Chondrichthyes</taxon>
        <taxon>Holocephali</taxon>
        <taxon>Chimaeriformes</taxon>
        <taxon>Callorhinchidae</taxon>
        <taxon>Callorhinchus</taxon>
    </lineage>
</organism>
<dbReference type="SUPFAM" id="SSF49899">
    <property type="entry name" value="Concanavalin A-like lectins/glucanases"/>
    <property type="match status" value="1"/>
</dbReference>
<evidence type="ECO:0000259" key="7">
    <source>
        <dbReference type="PROSITE" id="PS50119"/>
    </source>
</evidence>
<dbReference type="Pfam" id="PF13765">
    <property type="entry name" value="PRY"/>
    <property type="match status" value="1"/>
</dbReference>
<dbReference type="PRINTS" id="PR01407">
    <property type="entry name" value="BUTYPHLNCDUF"/>
</dbReference>
<evidence type="ECO:0000259" key="8">
    <source>
        <dbReference type="PROSITE" id="PS50188"/>
    </source>
</evidence>
<gene>
    <name evidence="10" type="primary">LOC103190955</name>
</gene>
<dbReference type="InterPro" id="IPR017907">
    <property type="entry name" value="Znf_RING_CS"/>
</dbReference>
<evidence type="ECO:0000256" key="3">
    <source>
        <dbReference type="ARBA" id="ARBA00022833"/>
    </source>
</evidence>
<feature type="coiled-coil region" evidence="5">
    <location>
        <begin position="212"/>
        <end position="247"/>
    </location>
</feature>
<dbReference type="EMBL" id="JW866655">
    <property type="protein sequence ID" value="AFO99172.1"/>
    <property type="molecule type" value="mRNA"/>
</dbReference>
<evidence type="ECO:0000256" key="1">
    <source>
        <dbReference type="ARBA" id="ARBA00022723"/>
    </source>
</evidence>
<dbReference type="InterPro" id="IPR043136">
    <property type="entry name" value="B30.2/SPRY_sf"/>
</dbReference>
<dbReference type="InterPro" id="IPR006574">
    <property type="entry name" value="PRY"/>
</dbReference>
<dbReference type="InterPro" id="IPR013320">
    <property type="entry name" value="ConA-like_dom_sf"/>
</dbReference>
<dbReference type="Pfam" id="PF13445">
    <property type="entry name" value="zf-RING_UBOX"/>
    <property type="match status" value="1"/>
</dbReference>
<dbReference type="Pfam" id="PF00643">
    <property type="entry name" value="zf-B_box"/>
    <property type="match status" value="1"/>
</dbReference>
<feature type="domain" description="RING-type" evidence="6">
    <location>
        <begin position="11"/>
        <end position="82"/>
    </location>
</feature>
<dbReference type="CDD" id="cd13733">
    <property type="entry name" value="SPRY_PRY_C-I_1"/>
    <property type="match status" value="1"/>
</dbReference>
<feature type="domain" description="B30.2/SPRY" evidence="8">
    <location>
        <begin position="305"/>
        <end position="496"/>
    </location>
</feature>
<dbReference type="Gene3D" id="3.30.160.60">
    <property type="entry name" value="Classic Zinc Finger"/>
    <property type="match status" value="1"/>
</dbReference>
<dbReference type="SMART" id="SM00336">
    <property type="entry name" value="BBOX"/>
    <property type="match status" value="1"/>
</dbReference>
<dbReference type="Proteomes" id="UP000314986">
    <property type="component" value="Unassembled WGS sequence"/>
</dbReference>
<dbReference type="InterPro" id="IPR050143">
    <property type="entry name" value="TRIM/RBCC"/>
</dbReference>
<dbReference type="RefSeq" id="XP_007910073.1">
    <property type="nucleotide sequence ID" value="XM_007911882.2"/>
</dbReference>
<reference evidence="9 11" key="3">
    <citation type="journal article" date="2014" name="Nature">
        <title>Elephant shark genome provides unique insights into gnathostome evolution.</title>
        <authorList>
            <consortium name="International Elephant Shark Genome Sequencing Consortium"/>
            <person name="Venkatesh B."/>
            <person name="Lee A.P."/>
            <person name="Ravi V."/>
            <person name="Maurya A.K."/>
            <person name="Lian M.M."/>
            <person name="Swann J.B."/>
            <person name="Ohta Y."/>
            <person name="Flajnik M.F."/>
            <person name="Sutoh Y."/>
            <person name="Kasahara M."/>
            <person name="Hoon S."/>
            <person name="Gangu V."/>
            <person name="Roy S.W."/>
            <person name="Irimia M."/>
            <person name="Korzh V."/>
            <person name="Kondrychyn I."/>
            <person name="Lim Z.W."/>
            <person name="Tay B.H."/>
            <person name="Tohari S."/>
            <person name="Kong K.W."/>
            <person name="Ho S."/>
            <person name="Lorente-Galdos B."/>
            <person name="Quilez J."/>
            <person name="Marques-Bonet T."/>
            <person name="Raney B.J."/>
            <person name="Ingham P.W."/>
            <person name="Tay A."/>
            <person name="Hillier L.W."/>
            <person name="Minx P."/>
            <person name="Boehm T."/>
            <person name="Wilson R.K."/>
            <person name="Brenner S."/>
            <person name="Warren W.C."/>
        </authorList>
    </citation>
    <scope>NUCLEOTIDE SEQUENCE</scope>
    <source>
        <tissue evidence="9">Intestine</tissue>
    </source>
</reference>
<evidence type="ECO:0000313" key="10">
    <source>
        <dbReference type="Ensembl" id="ENSCMIP00000018066.1"/>
    </source>
</evidence>
<keyword evidence="11" id="KW-1185">Reference proteome</keyword>
<evidence type="ECO:0000256" key="5">
    <source>
        <dbReference type="SAM" id="Coils"/>
    </source>
</evidence>
<dbReference type="InterPro" id="IPR013083">
    <property type="entry name" value="Znf_RING/FYVE/PHD"/>
</dbReference>
<dbReference type="PROSITE" id="PS50119">
    <property type="entry name" value="ZF_BBOX"/>
    <property type="match status" value="1"/>
</dbReference>
<dbReference type="SUPFAM" id="SSF57845">
    <property type="entry name" value="B-box zinc-binding domain"/>
    <property type="match status" value="1"/>
</dbReference>
<dbReference type="PROSITE" id="PS00518">
    <property type="entry name" value="ZF_RING_1"/>
    <property type="match status" value="1"/>
</dbReference>
<evidence type="ECO:0000256" key="4">
    <source>
        <dbReference type="PROSITE-ProRule" id="PRU00024"/>
    </source>
</evidence>
<dbReference type="GO" id="GO:0008270">
    <property type="term" value="F:zinc ion binding"/>
    <property type="evidence" value="ECO:0007669"/>
    <property type="project" value="UniProtKB-KW"/>
</dbReference>
<dbReference type="OMA" id="NIWLKME"/>
<dbReference type="PROSITE" id="PS50188">
    <property type="entry name" value="B302_SPRY"/>
    <property type="match status" value="1"/>
</dbReference>
<accession>V9KL17</accession>
<evidence type="ECO:0000313" key="11">
    <source>
        <dbReference type="Proteomes" id="UP000314986"/>
    </source>
</evidence>
<proteinExistence type="evidence at transcript level"/>
<dbReference type="InterPro" id="IPR027370">
    <property type="entry name" value="Znf-RING_euk"/>
</dbReference>
<dbReference type="KEGG" id="cmk:103190955"/>
<dbReference type="SMART" id="SM00589">
    <property type="entry name" value="PRY"/>
    <property type="match status" value="1"/>
</dbReference>
<name>V9KL17_CALMI</name>
<dbReference type="InterPro" id="IPR000315">
    <property type="entry name" value="Znf_B-box"/>
</dbReference>
<dbReference type="SMART" id="SM00449">
    <property type="entry name" value="SPRY"/>
    <property type="match status" value="1"/>
</dbReference>
<keyword evidence="3" id="KW-0862">Zinc</keyword>
<reference evidence="10" key="4">
    <citation type="submission" date="2025-05" db="UniProtKB">
        <authorList>
            <consortium name="Ensembl"/>
        </authorList>
    </citation>
    <scope>IDENTIFICATION</scope>
</reference>
<evidence type="ECO:0000256" key="2">
    <source>
        <dbReference type="ARBA" id="ARBA00022771"/>
    </source>
</evidence>
<evidence type="ECO:0000313" key="9">
    <source>
        <dbReference type="EMBL" id="AFO99172.1"/>
    </source>
</evidence>